<dbReference type="OrthoDB" id="6382860at2759"/>
<dbReference type="EMBL" id="CP045891">
    <property type="protein sequence ID" value="QQP57253.1"/>
    <property type="molecule type" value="Genomic_DNA"/>
</dbReference>
<feature type="compositionally biased region" description="Polar residues" evidence="1">
    <location>
        <begin position="126"/>
        <end position="138"/>
    </location>
</feature>
<feature type="region of interest" description="Disordered" evidence="1">
    <location>
        <begin position="126"/>
        <end position="271"/>
    </location>
</feature>
<feature type="compositionally biased region" description="Basic and acidic residues" evidence="1">
    <location>
        <begin position="306"/>
        <end position="326"/>
    </location>
</feature>
<keyword evidence="3" id="KW-1185">Reference proteome</keyword>
<organism evidence="2 3">
    <name type="scientific">Caligus rogercresseyi</name>
    <name type="common">Sea louse</name>
    <dbReference type="NCBI Taxonomy" id="217165"/>
    <lineage>
        <taxon>Eukaryota</taxon>
        <taxon>Metazoa</taxon>
        <taxon>Ecdysozoa</taxon>
        <taxon>Arthropoda</taxon>
        <taxon>Crustacea</taxon>
        <taxon>Multicrustacea</taxon>
        <taxon>Hexanauplia</taxon>
        <taxon>Copepoda</taxon>
        <taxon>Siphonostomatoida</taxon>
        <taxon>Caligidae</taxon>
        <taxon>Caligus</taxon>
    </lineage>
</organism>
<protein>
    <submittedName>
        <fullName evidence="2">Uncharacterized protein</fullName>
    </submittedName>
</protein>
<evidence type="ECO:0000313" key="3">
    <source>
        <dbReference type="Proteomes" id="UP000595437"/>
    </source>
</evidence>
<sequence length="408" mass="43896">MDTLLYDLNNAQKMSEGGTDFTASSITLGKLAQTTTASVRYQSAFNEYSSESKPHSPSPRRRFPSSSGGAVLTSPSSVRKAAGTAALVTTTTTTTKTVREHSPFDYQRPITPHNIEYKQGNHLDYSRNTTTLGSSHEGGSSDYGRTTPIPVVHEYNSNVGQSTSRSQEYSSNSTYRSGGYSRQEASSTQHGVGGVNMEAPSVGRDTVDLGHSGGPSDEPKGAAYYSKYHSSHTHKSQQQGSNSGASPSFPTSGRQTPSFPSAAHQQQTPKKVDELMHEFSEFDPSIQESSFVEPRPVNKMTHTTYKHREDDTDYLLKKESSLEGRDPMPNISGPPVYYPPGEMFSSENVDSSEAPLNPTSASKSSSTSKSGKKGKKDKKMSSDSDGKQGAAVVPICLPLCCAAPCVIM</sequence>
<gene>
    <name evidence="2" type="ORF">FKW44_002176</name>
</gene>
<name>A0A7T8KJT6_CALRO</name>
<reference evidence="3" key="1">
    <citation type="submission" date="2021-01" db="EMBL/GenBank/DDBJ databases">
        <title>Caligus Genome Assembly.</title>
        <authorList>
            <person name="Gallardo-Escarate C."/>
        </authorList>
    </citation>
    <scope>NUCLEOTIDE SEQUENCE [LARGE SCALE GENOMIC DNA]</scope>
</reference>
<feature type="region of interest" description="Disordered" evidence="1">
    <location>
        <begin position="47"/>
        <end position="85"/>
    </location>
</feature>
<dbReference type="AlphaFoldDB" id="A0A7T8KJT6"/>
<proteinExistence type="predicted"/>
<feature type="compositionally biased region" description="Polar residues" evidence="1">
    <location>
        <begin position="155"/>
        <end position="176"/>
    </location>
</feature>
<evidence type="ECO:0000313" key="2">
    <source>
        <dbReference type="EMBL" id="QQP57253.1"/>
    </source>
</evidence>
<dbReference type="PANTHER" id="PTHR41156:SF1">
    <property type="entry name" value="ZASP-LIKE MOTIF DOMAIN-CONTAINING PROTEIN"/>
    <property type="match status" value="1"/>
</dbReference>
<accession>A0A7T8KJT6</accession>
<evidence type="ECO:0000256" key="1">
    <source>
        <dbReference type="SAM" id="MobiDB-lite"/>
    </source>
</evidence>
<feature type="region of interest" description="Disordered" evidence="1">
    <location>
        <begin position="283"/>
        <end position="388"/>
    </location>
</feature>
<feature type="compositionally biased region" description="Polar residues" evidence="1">
    <location>
        <begin position="242"/>
        <end position="269"/>
    </location>
</feature>
<dbReference type="Proteomes" id="UP000595437">
    <property type="component" value="Chromosome 2"/>
</dbReference>
<dbReference type="PANTHER" id="PTHR41156">
    <property type="entry name" value="AGAP006184-PA"/>
    <property type="match status" value="1"/>
</dbReference>